<dbReference type="KEGG" id="lak:106155459"/>
<reference evidence="4" key="1">
    <citation type="submission" date="2025-08" db="UniProtKB">
        <authorList>
            <consortium name="RefSeq"/>
        </authorList>
    </citation>
    <scope>IDENTIFICATION</scope>
    <source>
        <tissue evidence="4">Gonads</tissue>
    </source>
</reference>
<dbReference type="PANTHER" id="PTHR35558:SF1">
    <property type="entry name" value="ENDONUCLEASE_EXONUCLEASE_PHOSPHATASE DOMAIN-CONTAINING PROTEIN"/>
    <property type="match status" value="1"/>
</dbReference>
<evidence type="ECO:0000313" key="4">
    <source>
        <dbReference type="RefSeq" id="XP_013385783.1"/>
    </source>
</evidence>
<keyword evidence="1" id="KW-0863">Zinc-finger</keyword>
<protein>
    <submittedName>
        <fullName evidence="4">Uncharacterized protein LOC106155459</fullName>
    </submittedName>
</protein>
<dbReference type="AlphaFoldDB" id="A0A1S3HI48"/>
<dbReference type="InterPro" id="IPR000571">
    <property type="entry name" value="Znf_CCCH"/>
</dbReference>
<keyword evidence="1" id="KW-0862">Zinc</keyword>
<keyword evidence="1" id="KW-0479">Metal-binding</keyword>
<keyword evidence="3" id="KW-1185">Reference proteome</keyword>
<sequence>MPHQNFAPQMPQNDLMYGSAQFPDPQGKKIPKTPIDHHVNNKLRLKIWDDDFINLKDLLPPDSLAPGREDKTENLSTQTERNEEGQITLILSPSLRKSDLTSLQWCQAWQIFSAIYLQKFPDQAIPLLVYAHRVIAMFPNKVANWRAYDERFRQKRASEGIKWEEEDPVVYGHSLGTPKLDNFRPPEVCKNFNSGKCSFTHCRYQHKCYLCNRDHPLSLCRSTGARHSTFPYPRKPFPNNFSSHQKSQIFRPKFHKKFI</sequence>
<dbReference type="GeneID" id="106155459"/>
<proteinExistence type="predicted"/>
<feature type="zinc finger region" description="C3H1-type" evidence="1">
    <location>
        <begin position="183"/>
        <end position="209"/>
    </location>
</feature>
<dbReference type="OrthoDB" id="6145309at2759"/>
<evidence type="ECO:0000313" key="3">
    <source>
        <dbReference type="Proteomes" id="UP000085678"/>
    </source>
</evidence>
<evidence type="ECO:0000259" key="2">
    <source>
        <dbReference type="PROSITE" id="PS50103"/>
    </source>
</evidence>
<dbReference type="GO" id="GO:0008270">
    <property type="term" value="F:zinc ion binding"/>
    <property type="evidence" value="ECO:0007669"/>
    <property type="project" value="UniProtKB-KW"/>
</dbReference>
<dbReference type="PROSITE" id="PS50103">
    <property type="entry name" value="ZF_C3H1"/>
    <property type="match status" value="1"/>
</dbReference>
<dbReference type="PANTHER" id="PTHR35558">
    <property type="entry name" value="SGNH_HYDRO DOMAIN-CONTAINING PROTEIN"/>
    <property type="match status" value="1"/>
</dbReference>
<evidence type="ECO:0000256" key="1">
    <source>
        <dbReference type="PROSITE-ProRule" id="PRU00723"/>
    </source>
</evidence>
<accession>A0A1S3HI48</accession>
<dbReference type="Proteomes" id="UP000085678">
    <property type="component" value="Unplaced"/>
</dbReference>
<dbReference type="RefSeq" id="XP_013385783.1">
    <property type="nucleotide sequence ID" value="XM_013530329.1"/>
</dbReference>
<feature type="domain" description="C3H1-type" evidence="2">
    <location>
        <begin position="183"/>
        <end position="209"/>
    </location>
</feature>
<name>A0A1S3HI48_LINAN</name>
<gene>
    <name evidence="4" type="primary">LOC106155459</name>
</gene>
<organism evidence="3 4">
    <name type="scientific">Lingula anatina</name>
    <name type="common">Brachiopod</name>
    <name type="synonym">Lingula unguis</name>
    <dbReference type="NCBI Taxonomy" id="7574"/>
    <lineage>
        <taxon>Eukaryota</taxon>
        <taxon>Metazoa</taxon>
        <taxon>Spiralia</taxon>
        <taxon>Lophotrochozoa</taxon>
        <taxon>Brachiopoda</taxon>
        <taxon>Linguliformea</taxon>
        <taxon>Lingulata</taxon>
        <taxon>Lingulida</taxon>
        <taxon>Linguloidea</taxon>
        <taxon>Lingulidae</taxon>
        <taxon>Lingula</taxon>
    </lineage>
</organism>
<dbReference type="InParanoid" id="A0A1S3HI48"/>